<name>A0A840ICP6_9ACTN</name>
<dbReference type="Gene3D" id="3.40.50.10860">
    <property type="entry name" value="Leucine Dehydrogenase, chain A, domain 1"/>
    <property type="match status" value="1"/>
</dbReference>
<dbReference type="Proteomes" id="UP000585272">
    <property type="component" value="Unassembled WGS sequence"/>
</dbReference>
<proteinExistence type="inferred from homology"/>
<protein>
    <recommendedName>
        <fullName evidence="3">Glutamate dehydrogenase</fullName>
    </recommendedName>
</protein>
<feature type="binding site" evidence="5">
    <location>
        <position position="224"/>
    </location>
    <ligand>
        <name>NAD(+)</name>
        <dbReference type="ChEBI" id="CHEBI:57540"/>
    </ligand>
</feature>
<dbReference type="InterPro" id="IPR036291">
    <property type="entry name" value="NAD(P)-bd_dom_sf"/>
</dbReference>
<dbReference type="InterPro" id="IPR006096">
    <property type="entry name" value="Glu/Leu/Phe/Val/Trp_DH_C"/>
</dbReference>
<reference evidence="9 10" key="1">
    <citation type="submission" date="2020-08" db="EMBL/GenBank/DDBJ databases">
        <title>Genomic Encyclopedia of Archaeal and Bacterial Type Strains, Phase II (KMG-II): from individual species to whole genera.</title>
        <authorList>
            <person name="Goeker M."/>
        </authorList>
    </citation>
    <scope>NUCLEOTIDE SEQUENCE [LARGE SCALE GENOMIC DNA]</scope>
    <source>
        <strain evidence="9 10">DSM 23288</strain>
    </source>
</reference>
<feature type="active site" description="Proton donor" evidence="4">
    <location>
        <position position="110"/>
    </location>
</feature>
<evidence type="ECO:0000313" key="9">
    <source>
        <dbReference type="EMBL" id="MBB4662011.1"/>
    </source>
</evidence>
<dbReference type="PIRSF" id="PIRSF000185">
    <property type="entry name" value="Glu_DH"/>
    <property type="match status" value="1"/>
</dbReference>
<evidence type="ECO:0000256" key="2">
    <source>
        <dbReference type="ARBA" id="ARBA00023002"/>
    </source>
</evidence>
<dbReference type="Pfam" id="PF00208">
    <property type="entry name" value="ELFV_dehydrog"/>
    <property type="match status" value="1"/>
</dbReference>
<dbReference type="FunFam" id="3.40.50.10860:FF:000003">
    <property type="entry name" value="Glutamate dehydrogenase"/>
    <property type="match status" value="1"/>
</dbReference>
<feature type="binding site" evidence="5">
    <location>
        <position position="98"/>
    </location>
    <ligand>
        <name>substrate</name>
    </ligand>
</feature>
<dbReference type="GO" id="GO:0000166">
    <property type="term" value="F:nucleotide binding"/>
    <property type="evidence" value="ECO:0007669"/>
    <property type="project" value="UniProtKB-KW"/>
</dbReference>
<comment type="similarity">
    <text evidence="1 3 7">Belongs to the Glu/Leu/Phe/Val dehydrogenases family.</text>
</comment>
<sequence length="420" mass="44444">MTLTGTPVASPWREARRQLERAAETLALDDGLHRMLAVPRRTIEVAVPIRCDDGTVRTFLGVRVQHSTTRGPAKGGLRYHPDVTVEEVKALAMWMTWKCAVVDIPYGGGKGAIVCDPAELSLGERERMTRRYASEIAPLIGPDRDILAPDMNTGEREMAWIMDTYSSVAGHPVGASVTGKPVIVGGSGPRRAATASGVVVCLREAVRIAGLRGPVRVAVSGYGNVGRLVAELLADDPEIAVVGIADVAGARYAADGLPIAAIGAELDAGTPLAEVPFGEPMPRDALLEADCDVLVPCAVSGVLDEHNAERVRARIVVEGANGPTTELADELLAASGVTVVPDILANAGGVVVSYYEWVQALQAMPWSDEEVATRLEGRMAAAFGQVRALALEYDVSLRRAALCLAVRRVADAHLARGLYP</sequence>
<evidence type="ECO:0000256" key="7">
    <source>
        <dbReference type="RuleBase" id="RU004417"/>
    </source>
</evidence>
<feature type="domain" description="Glutamate/phenylalanine/leucine/valine/L-tryptophan dehydrogenase C-terminal" evidence="8">
    <location>
        <begin position="187"/>
        <end position="417"/>
    </location>
</feature>
<dbReference type="EMBL" id="JACHNU010000001">
    <property type="protein sequence ID" value="MBB4662011.1"/>
    <property type="molecule type" value="Genomic_DNA"/>
</dbReference>
<dbReference type="GO" id="GO:0004352">
    <property type="term" value="F:glutamate dehydrogenase (NAD+) activity"/>
    <property type="evidence" value="ECO:0007669"/>
    <property type="project" value="TreeGrafter"/>
</dbReference>
<evidence type="ECO:0000256" key="1">
    <source>
        <dbReference type="ARBA" id="ARBA00006382"/>
    </source>
</evidence>
<dbReference type="SMART" id="SM00839">
    <property type="entry name" value="ELFV_dehydrog"/>
    <property type="match status" value="1"/>
</dbReference>
<dbReference type="Pfam" id="PF02812">
    <property type="entry name" value="ELFV_dehydrog_N"/>
    <property type="match status" value="1"/>
</dbReference>
<dbReference type="PANTHER" id="PTHR11606">
    <property type="entry name" value="GLUTAMATE DEHYDROGENASE"/>
    <property type="match status" value="1"/>
</dbReference>
<dbReference type="RefSeq" id="WP_183340662.1">
    <property type="nucleotide sequence ID" value="NZ_JACHNU010000001.1"/>
</dbReference>
<accession>A0A840ICP6</accession>
<evidence type="ECO:0000256" key="3">
    <source>
        <dbReference type="PIRNR" id="PIRNR000185"/>
    </source>
</evidence>
<feature type="site" description="Important for catalysis" evidence="6">
    <location>
        <position position="150"/>
    </location>
</feature>
<dbReference type="InterPro" id="IPR006095">
    <property type="entry name" value="Glu/Leu/Phe/Val/Trp_DH"/>
</dbReference>
<dbReference type="PANTHER" id="PTHR11606:SF13">
    <property type="entry name" value="GLUTAMATE DEHYDROGENASE 1, MITOCHONDRIAL"/>
    <property type="match status" value="1"/>
</dbReference>
<keyword evidence="5" id="KW-0520">NAD</keyword>
<dbReference type="InterPro" id="IPR014362">
    <property type="entry name" value="Glu_DH"/>
</dbReference>
<keyword evidence="10" id="KW-1185">Reference proteome</keyword>
<evidence type="ECO:0000256" key="5">
    <source>
        <dbReference type="PIRSR" id="PIRSR000185-2"/>
    </source>
</evidence>
<feature type="binding site" evidence="5">
    <location>
        <position position="194"/>
    </location>
    <ligand>
        <name>NAD(+)</name>
        <dbReference type="ChEBI" id="CHEBI:57540"/>
    </ligand>
</feature>
<dbReference type="Gene3D" id="3.40.50.720">
    <property type="entry name" value="NAD(P)-binding Rossmann-like Domain"/>
    <property type="match status" value="1"/>
</dbReference>
<gene>
    <name evidence="9" type="ORF">BDZ31_001584</name>
</gene>
<dbReference type="AlphaFoldDB" id="A0A840ICP6"/>
<comment type="caution">
    <text evidence="9">The sequence shown here is derived from an EMBL/GenBank/DDBJ whole genome shotgun (WGS) entry which is preliminary data.</text>
</comment>
<feature type="binding site" evidence="5">
    <location>
        <position position="74"/>
    </location>
    <ligand>
        <name>substrate</name>
    </ligand>
</feature>
<dbReference type="SUPFAM" id="SSF53223">
    <property type="entry name" value="Aminoacid dehydrogenase-like, N-terminal domain"/>
    <property type="match status" value="1"/>
</dbReference>
<organism evidence="9 10">
    <name type="scientific">Conexibacter arvalis</name>
    <dbReference type="NCBI Taxonomy" id="912552"/>
    <lineage>
        <taxon>Bacteria</taxon>
        <taxon>Bacillati</taxon>
        <taxon>Actinomycetota</taxon>
        <taxon>Thermoleophilia</taxon>
        <taxon>Solirubrobacterales</taxon>
        <taxon>Conexibacteraceae</taxon>
        <taxon>Conexibacter</taxon>
    </lineage>
</organism>
<evidence type="ECO:0000256" key="4">
    <source>
        <dbReference type="PIRSR" id="PIRSR000185-1"/>
    </source>
</evidence>
<feature type="binding site" evidence="5">
    <location>
        <position position="353"/>
    </location>
    <ligand>
        <name>substrate</name>
    </ligand>
</feature>
<evidence type="ECO:0000313" key="10">
    <source>
        <dbReference type="Proteomes" id="UP000585272"/>
    </source>
</evidence>
<dbReference type="InterPro" id="IPR006097">
    <property type="entry name" value="Glu/Leu/Phe/Val/Trp_DH_dimer"/>
</dbReference>
<dbReference type="PRINTS" id="PR00082">
    <property type="entry name" value="GLFDHDRGNASE"/>
</dbReference>
<dbReference type="InterPro" id="IPR046346">
    <property type="entry name" value="Aminoacid_DH-like_N_sf"/>
</dbReference>
<dbReference type="SUPFAM" id="SSF51735">
    <property type="entry name" value="NAD(P)-binding Rossmann-fold domains"/>
    <property type="match status" value="1"/>
</dbReference>
<dbReference type="InterPro" id="IPR033922">
    <property type="entry name" value="NAD_bind_Glu_DH"/>
</dbReference>
<evidence type="ECO:0000259" key="8">
    <source>
        <dbReference type="SMART" id="SM00839"/>
    </source>
</evidence>
<keyword evidence="2 3" id="KW-0560">Oxidoreductase</keyword>
<dbReference type="CDD" id="cd01076">
    <property type="entry name" value="NAD_bind_1_Glu_DH"/>
    <property type="match status" value="1"/>
</dbReference>
<dbReference type="GO" id="GO:0006538">
    <property type="term" value="P:L-glutamate catabolic process"/>
    <property type="evidence" value="ECO:0007669"/>
    <property type="project" value="TreeGrafter"/>
</dbReference>
<evidence type="ECO:0000256" key="6">
    <source>
        <dbReference type="PIRSR" id="PIRSR000185-3"/>
    </source>
</evidence>
<keyword evidence="5" id="KW-0547">Nucleotide-binding</keyword>